<gene>
    <name evidence="1" type="ORF">RhiirA1_466345</name>
</gene>
<evidence type="ECO:0000313" key="2">
    <source>
        <dbReference type="Proteomes" id="UP000232688"/>
    </source>
</evidence>
<comment type="caution">
    <text evidence="1">The sequence shown here is derived from an EMBL/GenBank/DDBJ whole genome shotgun (WGS) entry which is preliminary data.</text>
</comment>
<proteinExistence type="predicted"/>
<organism evidence="1 2">
    <name type="scientific">Rhizophagus irregularis</name>
    <dbReference type="NCBI Taxonomy" id="588596"/>
    <lineage>
        <taxon>Eukaryota</taxon>
        <taxon>Fungi</taxon>
        <taxon>Fungi incertae sedis</taxon>
        <taxon>Mucoromycota</taxon>
        <taxon>Glomeromycotina</taxon>
        <taxon>Glomeromycetes</taxon>
        <taxon>Glomerales</taxon>
        <taxon>Glomeraceae</taxon>
        <taxon>Rhizophagus</taxon>
    </lineage>
</organism>
<accession>A0A2N0RE41</accession>
<dbReference type="AlphaFoldDB" id="A0A2N0RE41"/>
<dbReference type="VEuPathDB" id="FungiDB:RhiirFUN_017572"/>
<dbReference type="Proteomes" id="UP000232688">
    <property type="component" value="Unassembled WGS sequence"/>
</dbReference>
<sequence>MDEFLLYTTSTCFFLSKYLADRCLKQGFCGTLFEMVAYTIIRQGGDFQVHKLTDDGTQSECEIYGFDYLEEKFFDNVEEIQGQKHRIKFCKYFNNIHEVIPDEDLLDLLKKKIYKLFISECSSIKCLSLDMISDSICKYPGSNISLSNLYDFGITEDSFIFSFSNDGIENYILSRNIHLKETGIKQK</sequence>
<reference evidence="1 2" key="1">
    <citation type="submission" date="2017-10" db="EMBL/GenBank/DDBJ databases">
        <title>Extensive intraspecific genome diversity in a model arbuscular mycorrhizal fungus.</title>
        <authorList>
            <person name="Chen E.C.H."/>
            <person name="Morin E."/>
            <person name="Baudet D."/>
            <person name="Noel J."/>
            <person name="Ndikumana S."/>
            <person name="Charron P."/>
            <person name="St-Onge C."/>
            <person name="Giorgi J."/>
            <person name="Grigoriev I.V."/>
            <person name="Roux C."/>
            <person name="Martin F.M."/>
            <person name="Corradi N."/>
        </authorList>
    </citation>
    <scope>NUCLEOTIDE SEQUENCE [LARGE SCALE GENOMIC DNA]</scope>
    <source>
        <strain evidence="1 2">A1</strain>
    </source>
</reference>
<name>A0A2N0RE41_9GLOM</name>
<evidence type="ECO:0000313" key="1">
    <source>
        <dbReference type="EMBL" id="PKC61577.1"/>
    </source>
</evidence>
<reference evidence="1 2" key="2">
    <citation type="submission" date="2017-10" db="EMBL/GenBank/DDBJ databases">
        <title>Genome analyses suggest a sexual origin of heterokaryosis in a supposedly ancient asexual fungus.</title>
        <authorList>
            <person name="Corradi N."/>
            <person name="Sedzielewska K."/>
            <person name="Noel J."/>
            <person name="Charron P."/>
            <person name="Farinelli L."/>
            <person name="Marton T."/>
            <person name="Kruger M."/>
            <person name="Pelin A."/>
            <person name="Brachmann A."/>
            <person name="Corradi N."/>
        </authorList>
    </citation>
    <scope>NUCLEOTIDE SEQUENCE [LARGE SCALE GENOMIC DNA]</scope>
    <source>
        <strain evidence="1 2">A1</strain>
    </source>
</reference>
<protein>
    <submittedName>
        <fullName evidence="1">Uncharacterized protein</fullName>
    </submittedName>
</protein>
<dbReference type="VEuPathDB" id="FungiDB:FUN_000185"/>
<dbReference type="EMBL" id="LLXH01000966">
    <property type="protein sequence ID" value="PKC61577.1"/>
    <property type="molecule type" value="Genomic_DNA"/>
</dbReference>
<dbReference type="VEuPathDB" id="FungiDB:RhiirA1_466345"/>